<dbReference type="SUPFAM" id="SSF46689">
    <property type="entry name" value="Homeodomain-like"/>
    <property type="match status" value="1"/>
</dbReference>
<dbReference type="GO" id="GO:1901135">
    <property type="term" value="P:carbohydrate derivative metabolic process"/>
    <property type="evidence" value="ECO:0007669"/>
    <property type="project" value="InterPro"/>
</dbReference>
<dbReference type="PROSITE" id="PS51071">
    <property type="entry name" value="HTH_RPIR"/>
    <property type="match status" value="1"/>
</dbReference>
<keyword evidence="3" id="KW-0804">Transcription</keyword>
<dbReference type="Pfam" id="PF01380">
    <property type="entry name" value="SIS"/>
    <property type="match status" value="1"/>
</dbReference>
<dbReference type="InterPro" id="IPR001347">
    <property type="entry name" value="SIS_dom"/>
</dbReference>
<dbReference type="PANTHER" id="PTHR30514">
    <property type="entry name" value="GLUCOKINASE"/>
    <property type="match status" value="1"/>
</dbReference>
<evidence type="ECO:0008006" key="7">
    <source>
        <dbReference type="Google" id="ProtNLM"/>
    </source>
</evidence>
<sequence>MKATQKSKTQVPQPPQSAEQLRALLVEIKQGRNSINLGSKAANALGQILELGADQSVLKITTLAERLKVNPSTVTRLARNLGYSGYTEFRNTLLSETLSPVTAFYTRQAQHALHGNDSRLHDGVKQLALENTKNIKYFANSLDSEEFDQTVKLLANAPRVKTYAIRQFLSMAMFLSYGLGMIRSDVGMLDAPGLGTAEGLAGMSDGDALAVFSCSPYTKQVIRVCEAAHGAGIKTVVITDRASSPLVEFASHTILVPHQTSFLSNSLTAFAFCVETLINGTATFLGDAAETALQRRDKMIHTLDIETS</sequence>
<keyword evidence="1" id="KW-0805">Transcription regulation</keyword>
<protein>
    <recommendedName>
        <fullName evidence="7">Transcriptional regulator, RpiR family</fullName>
    </recommendedName>
</protein>
<organism evidence="6">
    <name type="scientific">hydrothermal vent metagenome</name>
    <dbReference type="NCBI Taxonomy" id="652676"/>
    <lineage>
        <taxon>unclassified sequences</taxon>
        <taxon>metagenomes</taxon>
        <taxon>ecological metagenomes</taxon>
    </lineage>
</organism>
<dbReference type="GO" id="GO:0003677">
    <property type="term" value="F:DNA binding"/>
    <property type="evidence" value="ECO:0007669"/>
    <property type="project" value="UniProtKB-KW"/>
</dbReference>
<dbReference type="Pfam" id="PF01418">
    <property type="entry name" value="HTH_6"/>
    <property type="match status" value="1"/>
</dbReference>
<evidence type="ECO:0000256" key="1">
    <source>
        <dbReference type="ARBA" id="ARBA00023015"/>
    </source>
</evidence>
<dbReference type="InterPro" id="IPR046348">
    <property type="entry name" value="SIS_dom_sf"/>
</dbReference>
<evidence type="ECO:0000259" key="4">
    <source>
        <dbReference type="PROSITE" id="PS51071"/>
    </source>
</evidence>
<proteinExistence type="predicted"/>
<name>A0A3B0UL20_9ZZZZ</name>
<feature type="domain" description="HTH rpiR-type" evidence="4">
    <location>
        <begin position="24"/>
        <end position="100"/>
    </location>
</feature>
<evidence type="ECO:0000256" key="2">
    <source>
        <dbReference type="ARBA" id="ARBA00023125"/>
    </source>
</evidence>
<dbReference type="PROSITE" id="PS51464">
    <property type="entry name" value="SIS"/>
    <property type="match status" value="1"/>
</dbReference>
<dbReference type="InterPro" id="IPR009057">
    <property type="entry name" value="Homeodomain-like_sf"/>
</dbReference>
<keyword evidence="2" id="KW-0238">DNA-binding</keyword>
<dbReference type="GO" id="GO:0003700">
    <property type="term" value="F:DNA-binding transcription factor activity"/>
    <property type="evidence" value="ECO:0007669"/>
    <property type="project" value="InterPro"/>
</dbReference>
<dbReference type="CDD" id="cd05013">
    <property type="entry name" value="SIS_RpiR"/>
    <property type="match status" value="1"/>
</dbReference>
<dbReference type="Gene3D" id="3.40.50.10490">
    <property type="entry name" value="Glucose-6-phosphate isomerase like protein, domain 1"/>
    <property type="match status" value="1"/>
</dbReference>
<dbReference type="AlphaFoldDB" id="A0A3B0UL20"/>
<accession>A0A3B0UL20</accession>
<gene>
    <name evidence="6" type="ORF">MNBD_ALPHA12-137</name>
</gene>
<evidence type="ECO:0000313" key="6">
    <source>
        <dbReference type="EMBL" id="VAW20286.1"/>
    </source>
</evidence>
<dbReference type="InterPro" id="IPR000281">
    <property type="entry name" value="HTH_RpiR"/>
</dbReference>
<dbReference type="SUPFAM" id="SSF53697">
    <property type="entry name" value="SIS domain"/>
    <property type="match status" value="1"/>
</dbReference>
<dbReference type="InterPro" id="IPR035472">
    <property type="entry name" value="RpiR-like_SIS"/>
</dbReference>
<evidence type="ECO:0000259" key="5">
    <source>
        <dbReference type="PROSITE" id="PS51464"/>
    </source>
</evidence>
<feature type="domain" description="SIS" evidence="5">
    <location>
        <begin position="150"/>
        <end position="299"/>
    </location>
</feature>
<reference evidence="6" key="1">
    <citation type="submission" date="2018-06" db="EMBL/GenBank/DDBJ databases">
        <authorList>
            <person name="Zhirakovskaya E."/>
        </authorList>
    </citation>
    <scope>NUCLEOTIDE SEQUENCE</scope>
</reference>
<dbReference type="GO" id="GO:0097367">
    <property type="term" value="F:carbohydrate derivative binding"/>
    <property type="evidence" value="ECO:0007669"/>
    <property type="project" value="InterPro"/>
</dbReference>
<dbReference type="Gene3D" id="1.10.10.10">
    <property type="entry name" value="Winged helix-like DNA-binding domain superfamily/Winged helix DNA-binding domain"/>
    <property type="match status" value="1"/>
</dbReference>
<dbReference type="InterPro" id="IPR047640">
    <property type="entry name" value="RpiR-like"/>
</dbReference>
<dbReference type="InterPro" id="IPR036388">
    <property type="entry name" value="WH-like_DNA-bd_sf"/>
</dbReference>
<dbReference type="PANTHER" id="PTHR30514:SF18">
    <property type="entry name" value="RPIR-FAMILY TRANSCRIPTIONAL REGULATOR"/>
    <property type="match status" value="1"/>
</dbReference>
<evidence type="ECO:0000256" key="3">
    <source>
        <dbReference type="ARBA" id="ARBA00023163"/>
    </source>
</evidence>
<dbReference type="EMBL" id="UOEO01000134">
    <property type="protein sequence ID" value="VAW20286.1"/>
    <property type="molecule type" value="Genomic_DNA"/>
</dbReference>